<evidence type="ECO:0000313" key="2">
    <source>
        <dbReference type="Proteomes" id="UP000799429"/>
    </source>
</evidence>
<keyword evidence="2" id="KW-1185">Reference proteome</keyword>
<dbReference type="EMBL" id="MU006091">
    <property type="protein sequence ID" value="KAF2841508.1"/>
    <property type="molecule type" value="Genomic_DNA"/>
</dbReference>
<protein>
    <submittedName>
        <fullName evidence="1">Uncharacterized protein</fullName>
    </submittedName>
</protein>
<sequence>MVLPSSIGSSYSMYSRSKGNMQVWQQLVQYVRDIPPYPDFMMRRRRRKWGSVCLAGTMPLGPDVGDAGKLKDSWKHHVLVIGWGAWGPVAVVPLGQRLMQVDKFPLTNAIIQNRAQIAKQPMQQTERYDEMPDVTSYLDLDSYASFYIQKISAGRIIIWKCSLLLWDTVRIKDLERLRARHATRT</sequence>
<accession>A0A9P4SF35</accession>
<evidence type="ECO:0000313" key="1">
    <source>
        <dbReference type="EMBL" id="KAF2841508.1"/>
    </source>
</evidence>
<reference evidence="1" key="1">
    <citation type="journal article" date="2020" name="Stud. Mycol.">
        <title>101 Dothideomycetes genomes: a test case for predicting lifestyles and emergence of pathogens.</title>
        <authorList>
            <person name="Haridas S."/>
            <person name="Albert R."/>
            <person name="Binder M."/>
            <person name="Bloem J."/>
            <person name="Labutti K."/>
            <person name="Salamov A."/>
            <person name="Andreopoulos B."/>
            <person name="Baker S."/>
            <person name="Barry K."/>
            <person name="Bills G."/>
            <person name="Bluhm B."/>
            <person name="Cannon C."/>
            <person name="Castanera R."/>
            <person name="Culley D."/>
            <person name="Daum C."/>
            <person name="Ezra D."/>
            <person name="Gonzalez J."/>
            <person name="Henrissat B."/>
            <person name="Kuo A."/>
            <person name="Liang C."/>
            <person name="Lipzen A."/>
            <person name="Lutzoni F."/>
            <person name="Magnuson J."/>
            <person name="Mondo S."/>
            <person name="Nolan M."/>
            <person name="Ohm R."/>
            <person name="Pangilinan J."/>
            <person name="Park H.-J."/>
            <person name="Ramirez L."/>
            <person name="Alfaro M."/>
            <person name="Sun H."/>
            <person name="Tritt A."/>
            <person name="Yoshinaga Y."/>
            <person name="Zwiers L.-H."/>
            <person name="Turgeon B."/>
            <person name="Goodwin S."/>
            <person name="Spatafora J."/>
            <person name="Crous P."/>
            <person name="Grigoriev I."/>
        </authorList>
    </citation>
    <scope>NUCLEOTIDE SEQUENCE</scope>
    <source>
        <strain evidence="1">CBS 101060</strain>
    </source>
</reference>
<dbReference type="AlphaFoldDB" id="A0A9P4SF35"/>
<dbReference type="Proteomes" id="UP000799429">
    <property type="component" value="Unassembled WGS sequence"/>
</dbReference>
<name>A0A9P4SF35_9PEZI</name>
<organism evidence="1 2">
    <name type="scientific">Patellaria atrata CBS 101060</name>
    <dbReference type="NCBI Taxonomy" id="1346257"/>
    <lineage>
        <taxon>Eukaryota</taxon>
        <taxon>Fungi</taxon>
        <taxon>Dikarya</taxon>
        <taxon>Ascomycota</taxon>
        <taxon>Pezizomycotina</taxon>
        <taxon>Dothideomycetes</taxon>
        <taxon>Dothideomycetes incertae sedis</taxon>
        <taxon>Patellariales</taxon>
        <taxon>Patellariaceae</taxon>
        <taxon>Patellaria</taxon>
    </lineage>
</organism>
<comment type="caution">
    <text evidence="1">The sequence shown here is derived from an EMBL/GenBank/DDBJ whole genome shotgun (WGS) entry which is preliminary data.</text>
</comment>
<gene>
    <name evidence="1" type="ORF">M501DRAFT_1029587</name>
</gene>
<proteinExistence type="predicted"/>